<keyword evidence="4" id="KW-1185">Reference proteome</keyword>
<feature type="domain" description="CYTH" evidence="2">
    <location>
        <begin position="6"/>
        <end position="162"/>
    </location>
</feature>
<dbReference type="EMBL" id="BAAAOR010000007">
    <property type="protein sequence ID" value="GAA1508693.1"/>
    <property type="molecule type" value="Genomic_DNA"/>
</dbReference>
<dbReference type="InterPro" id="IPR033469">
    <property type="entry name" value="CYTH-like_dom_sf"/>
</dbReference>
<proteinExistence type="predicted"/>
<dbReference type="SUPFAM" id="SSF55154">
    <property type="entry name" value="CYTH-like phosphatases"/>
    <property type="match status" value="1"/>
</dbReference>
<dbReference type="PIRSF" id="PIRSF016487">
    <property type="entry name" value="CYTH_UCP016487"/>
    <property type="match status" value="1"/>
</dbReference>
<dbReference type="SMART" id="SM01118">
    <property type="entry name" value="CYTH"/>
    <property type="match status" value="1"/>
</dbReference>
<dbReference type="PANTHER" id="PTHR40114">
    <property type="entry name" value="SLR0698 PROTEIN"/>
    <property type="match status" value="1"/>
</dbReference>
<reference evidence="3 4" key="1">
    <citation type="journal article" date="2019" name="Int. J. Syst. Evol. Microbiol.">
        <title>The Global Catalogue of Microorganisms (GCM) 10K type strain sequencing project: providing services to taxonomists for standard genome sequencing and annotation.</title>
        <authorList>
            <consortium name="The Broad Institute Genomics Platform"/>
            <consortium name="The Broad Institute Genome Sequencing Center for Infectious Disease"/>
            <person name="Wu L."/>
            <person name="Ma J."/>
        </authorList>
    </citation>
    <scope>NUCLEOTIDE SEQUENCE [LARGE SCALE GENOMIC DNA]</scope>
    <source>
        <strain evidence="3 4">JCM 14942</strain>
    </source>
</reference>
<dbReference type="PANTHER" id="PTHR40114:SF1">
    <property type="entry name" value="SLR0698 PROTEIN"/>
    <property type="match status" value="1"/>
</dbReference>
<accession>A0ABN2A0V1</accession>
<dbReference type="InterPro" id="IPR023577">
    <property type="entry name" value="CYTH_domain"/>
</dbReference>
<evidence type="ECO:0000313" key="3">
    <source>
        <dbReference type="EMBL" id="GAA1508693.1"/>
    </source>
</evidence>
<gene>
    <name evidence="3" type="ORF">GCM10009788_11220</name>
</gene>
<name>A0ABN2A0V1_9ACTN</name>
<dbReference type="Gene3D" id="2.40.320.10">
    <property type="entry name" value="Hypothetical Protein Pfu-838710-001"/>
    <property type="match status" value="1"/>
</dbReference>
<evidence type="ECO:0000259" key="2">
    <source>
        <dbReference type="SMART" id="SM01118"/>
    </source>
</evidence>
<sequence length="175" mass="20124">MSEQPKIEHERRFLVSDPSIVNGHEGVEIIQAYVAQANGWAYRVRWTQLRDNDGTIHDGPFVDTWKGPKDDQGSRVEEERQIDGYVARQVISAFPNVITKHRYLIVSEGNTFEIDEFSGANAGLMIAEFEGSKKDVALLRRPQWCSEEITSDQRYNNENLATNPWTTWPENQSRK</sequence>
<evidence type="ECO:0000313" key="4">
    <source>
        <dbReference type="Proteomes" id="UP001500842"/>
    </source>
</evidence>
<dbReference type="InterPro" id="IPR012042">
    <property type="entry name" value="NeuTTM/CthTTM-like"/>
</dbReference>
<dbReference type="Proteomes" id="UP001500842">
    <property type="component" value="Unassembled WGS sequence"/>
</dbReference>
<dbReference type="RefSeq" id="WP_141004847.1">
    <property type="nucleotide sequence ID" value="NZ_BAAAOR010000007.1"/>
</dbReference>
<protein>
    <submittedName>
        <fullName evidence="3">CYTH domain-containing protein</fullName>
    </submittedName>
</protein>
<feature type="region of interest" description="Disordered" evidence="1">
    <location>
        <begin position="155"/>
        <end position="175"/>
    </location>
</feature>
<comment type="caution">
    <text evidence="3">The sequence shown here is derived from an EMBL/GenBank/DDBJ whole genome shotgun (WGS) entry which is preliminary data.</text>
</comment>
<organism evidence="3 4">
    <name type="scientific">Nocardioides humi</name>
    <dbReference type="NCBI Taxonomy" id="449461"/>
    <lineage>
        <taxon>Bacteria</taxon>
        <taxon>Bacillati</taxon>
        <taxon>Actinomycetota</taxon>
        <taxon>Actinomycetes</taxon>
        <taxon>Propionibacteriales</taxon>
        <taxon>Nocardioidaceae</taxon>
        <taxon>Nocardioides</taxon>
    </lineage>
</organism>
<evidence type="ECO:0000256" key="1">
    <source>
        <dbReference type="SAM" id="MobiDB-lite"/>
    </source>
</evidence>